<dbReference type="EMBL" id="JASAOG010000227">
    <property type="protein sequence ID" value="KAK0043007.1"/>
    <property type="molecule type" value="Genomic_DNA"/>
</dbReference>
<keyword evidence="2" id="KW-1185">Reference proteome</keyword>
<proteinExistence type="predicted"/>
<feature type="non-terminal residue" evidence="1">
    <location>
        <position position="127"/>
    </location>
</feature>
<organism evidence="1 2">
    <name type="scientific">Biomphalaria pfeifferi</name>
    <name type="common">Bloodfluke planorb</name>
    <name type="synonym">Freshwater snail</name>
    <dbReference type="NCBI Taxonomy" id="112525"/>
    <lineage>
        <taxon>Eukaryota</taxon>
        <taxon>Metazoa</taxon>
        <taxon>Spiralia</taxon>
        <taxon>Lophotrochozoa</taxon>
        <taxon>Mollusca</taxon>
        <taxon>Gastropoda</taxon>
        <taxon>Heterobranchia</taxon>
        <taxon>Euthyneura</taxon>
        <taxon>Panpulmonata</taxon>
        <taxon>Hygrophila</taxon>
        <taxon>Lymnaeoidea</taxon>
        <taxon>Planorbidae</taxon>
        <taxon>Biomphalaria</taxon>
    </lineage>
</organism>
<sequence>QQSIVSQLQYSSGDTFNITCDASRFSGLKTANYFMSMSLWRKVSPQAAFINIASYEPQATLNTTTNAPSQWQVNLSGGEGFSNRNTMKIVVTVVNYQCTDAGLYKCQAIMPSPTTLYETTPVNLTAK</sequence>
<evidence type="ECO:0000313" key="1">
    <source>
        <dbReference type="EMBL" id="KAK0043007.1"/>
    </source>
</evidence>
<dbReference type="Gene3D" id="2.60.40.10">
    <property type="entry name" value="Immunoglobulins"/>
    <property type="match status" value="1"/>
</dbReference>
<evidence type="ECO:0008006" key="3">
    <source>
        <dbReference type="Google" id="ProtNLM"/>
    </source>
</evidence>
<dbReference type="SUPFAM" id="SSF48726">
    <property type="entry name" value="Immunoglobulin"/>
    <property type="match status" value="1"/>
</dbReference>
<dbReference type="InterPro" id="IPR013783">
    <property type="entry name" value="Ig-like_fold"/>
</dbReference>
<dbReference type="Proteomes" id="UP001233172">
    <property type="component" value="Unassembled WGS sequence"/>
</dbReference>
<reference evidence="1" key="1">
    <citation type="journal article" date="2023" name="PLoS Negl. Trop. Dis.">
        <title>A genome sequence for Biomphalaria pfeifferi, the major vector snail for the human-infecting parasite Schistosoma mansoni.</title>
        <authorList>
            <person name="Bu L."/>
            <person name="Lu L."/>
            <person name="Laidemitt M.R."/>
            <person name="Zhang S.M."/>
            <person name="Mutuku M."/>
            <person name="Mkoji G."/>
            <person name="Steinauer M."/>
            <person name="Loker E.S."/>
        </authorList>
    </citation>
    <scope>NUCLEOTIDE SEQUENCE</scope>
    <source>
        <strain evidence="1">KasaAsao</strain>
    </source>
</reference>
<evidence type="ECO:0000313" key="2">
    <source>
        <dbReference type="Proteomes" id="UP001233172"/>
    </source>
</evidence>
<protein>
    <recommendedName>
        <fullName evidence="3">Ig-like domain-containing protein</fullName>
    </recommendedName>
</protein>
<dbReference type="InterPro" id="IPR036179">
    <property type="entry name" value="Ig-like_dom_sf"/>
</dbReference>
<name>A0AAD8EWH3_BIOPF</name>
<dbReference type="AlphaFoldDB" id="A0AAD8EWH3"/>
<reference evidence="1" key="2">
    <citation type="submission" date="2023-04" db="EMBL/GenBank/DDBJ databases">
        <authorList>
            <person name="Bu L."/>
            <person name="Lu L."/>
            <person name="Laidemitt M.R."/>
            <person name="Zhang S.M."/>
            <person name="Mutuku M."/>
            <person name="Mkoji G."/>
            <person name="Steinauer M."/>
            <person name="Loker E.S."/>
        </authorList>
    </citation>
    <scope>NUCLEOTIDE SEQUENCE</scope>
    <source>
        <strain evidence="1">KasaAsao</strain>
        <tissue evidence="1">Whole Snail</tissue>
    </source>
</reference>
<accession>A0AAD8EWH3</accession>
<feature type="non-terminal residue" evidence="1">
    <location>
        <position position="1"/>
    </location>
</feature>
<gene>
    <name evidence="1" type="ORF">Bpfe_027589</name>
</gene>
<comment type="caution">
    <text evidence="1">The sequence shown here is derived from an EMBL/GenBank/DDBJ whole genome shotgun (WGS) entry which is preliminary data.</text>
</comment>